<dbReference type="RefSeq" id="XP_001596667.1">
    <property type="nucleotide sequence ID" value="XM_001596617.1"/>
</dbReference>
<gene>
    <name evidence="2" type="ORF">sscle_04g037890</name>
</gene>
<feature type="compositionally biased region" description="Polar residues" evidence="1">
    <location>
        <begin position="1"/>
        <end position="14"/>
    </location>
</feature>
<dbReference type="VEuPathDB" id="FungiDB:sscle_04g037890"/>
<reference evidence="3" key="1">
    <citation type="journal article" date="2017" name="Genome Biol. Evol.">
        <title>The complete genome sequence of the phytopathogenic fungus Sclerotinia sclerotiorum reveals insights into the genome architecture of broad host range pathogens.</title>
        <authorList>
            <person name="Derbyshire M."/>
            <person name="Denton-Giles M."/>
            <person name="Hegedus D."/>
            <person name="Seifbarghy S."/>
            <person name="Rollins J."/>
            <person name="van Kan J."/>
            <person name="Seidl M.F."/>
            <person name="Faino L."/>
            <person name="Mbengue M."/>
            <person name="Navaud O."/>
            <person name="Raffaele S."/>
            <person name="Hammond-Kosack K."/>
            <person name="Heard S."/>
            <person name="Oliver R."/>
        </authorList>
    </citation>
    <scope>NUCLEOTIDE SEQUENCE [LARGE SCALE GENOMIC DNA]</scope>
    <source>
        <strain evidence="3">ATCC 18683 / 1980 / Ss-1</strain>
    </source>
</reference>
<evidence type="ECO:0000256" key="1">
    <source>
        <dbReference type="SAM" id="MobiDB-lite"/>
    </source>
</evidence>
<organism evidence="2 3">
    <name type="scientific">Sclerotinia sclerotiorum (strain ATCC 18683 / 1980 / Ss-1)</name>
    <name type="common">White mold</name>
    <name type="synonym">Whetzelinia sclerotiorum</name>
    <dbReference type="NCBI Taxonomy" id="665079"/>
    <lineage>
        <taxon>Eukaryota</taxon>
        <taxon>Fungi</taxon>
        <taxon>Dikarya</taxon>
        <taxon>Ascomycota</taxon>
        <taxon>Pezizomycotina</taxon>
        <taxon>Leotiomycetes</taxon>
        <taxon>Helotiales</taxon>
        <taxon>Sclerotiniaceae</taxon>
        <taxon>Sclerotinia</taxon>
    </lineage>
</organism>
<dbReference type="AlphaFoldDB" id="A0A1D9Q2C5"/>
<evidence type="ECO:0000313" key="2">
    <source>
        <dbReference type="EMBL" id="APA09019.1"/>
    </source>
</evidence>
<accession>A0A1D9Q2C5</accession>
<dbReference type="Proteomes" id="UP000177798">
    <property type="component" value="Chromosome 4"/>
</dbReference>
<name>A0A1D9Q2C5_SCLS1</name>
<proteinExistence type="predicted"/>
<dbReference type="EMBL" id="CP017817">
    <property type="protein sequence ID" value="APA09019.1"/>
    <property type="molecule type" value="Genomic_DNA"/>
</dbReference>
<protein>
    <submittedName>
        <fullName evidence="2">Uncharacterized protein</fullName>
    </submittedName>
</protein>
<sequence length="107" mass="11842">MKSQEAPSKGQFQSPPAKAEQKRNRMRTQQQHPKKKQPKQSQKLQTLPTKRKQTHVLAAEQPDSLAHATPVVSAWGLDCRRASLGGCNACCFDILEWGLACESASSE</sequence>
<feature type="region of interest" description="Disordered" evidence="1">
    <location>
        <begin position="1"/>
        <end position="61"/>
    </location>
</feature>
<dbReference type="KEGG" id="ssl:SS1G_02889"/>
<evidence type="ECO:0000313" key="3">
    <source>
        <dbReference type="Proteomes" id="UP000177798"/>
    </source>
</evidence>